<keyword evidence="3" id="KW-1003">Cell membrane</keyword>
<accession>A0A0C7NG15</accession>
<dbReference type="InterPro" id="IPR013616">
    <property type="entry name" value="Chitin_synth_N"/>
</dbReference>
<feature type="transmembrane region" description="Helical" evidence="11">
    <location>
        <begin position="879"/>
        <end position="896"/>
    </location>
</feature>
<feature type="region of interest" description="Disordered" evidence="10">
    <location>
        <begin position="287"/>
        <end position="306"/>
    </location>
</feature>
<dbReference type="AlphaFoldDB" id="A0A0C7NG15"/>
<dbReference type="GO" id="GO:0030428">
    <property type="term" value="C:cell septum"/>
    <property type="evidence" value="ECO:0007669"/>
    <property type="project" value="TreeGrafter"/>
</dbReference>
<name>A0A0C7NG15_9SACH</name>
<dbReference type="RefSeq" id="XP_022630836.1">
    <property type="nucleotide sequence ID" value="XM_022775049.1"/>
</dbReference>
<protein>
    <recommendedName>
        <fullName evidence="2">chitin synthase</fullName>
        <ecNumber evidence="2">2.4.1.16</ecNumber>
    </recommendedName>
</protein>
<evidence type="ECO:0000256" key="11">
    <source>
        <dbReference type="SAM" id="Phobius"/>
    </source>
</evidence>
<evidence type="ECO:0000256" key="5">
    <source>
        <dbReference type="ARBA" id="ARBA00022679"/>
    </source>
</evidence>
<dbReference type="InterPro" id="IPR004835">
    <property type="entry name" value="Chitin_synth"/>
</dbReference>
<feature type="compositionally biased region" description="Basic and acidic residues" evidence="10">
    <location>
        <begin position="296"/>
        <end position="306"/>
    </location>
</feature>
<evidence type="ECO:0000256" key="1">
    <source>
        <dbReference type="ARBA" id="ARBA00004651"/>
    </source>
</evidence>
<keyword evidence="6 11" id="KW-0812">Transmembrane</keyword>
<feature type="transmembrane region" description="Helical" evidence="11">
    <location>
        <begin position="969"/>
        <end position="991"/>
    </location>
</feature>
<dbReference type="GO" id="GO:0006031">
    <property type="term" value="P:chitin biosynthetic process"/>
    <property type="evidence" value="ECO:0007669"/>
    <property type="project" value="EnsemblFungi"/>
</dbReference>
<feature type="region of interest" description="Disordered" evidence="10">
    <location>
        <begin position="160"/>
        <end position="194"/>
    </location>
</feature>
<dbReference type="GO" id="GO:0030476">
    <property type="term" value="P:ascospore wall assembly"/>
    <property type="evidence" value="ECO:0007669"/>
    <property type="project" value="EnsemblFungi"/>
</dbReference>
<sequence>MDYRYQYGNGYAHADSSQNTVMEPNVSEDGHPEDHENRQQYGEFFQQYPQQYAQNTQPAHTGEFEEYHDNSHDAHESYRMQNANYTQQYNVPTINVYHAAQPIPLAHDNVIPMPSSTAIASNDQLYAMDYEPRNSDSSAQISNDESFPPDTMPILNHHHLQQRRPPPVSNSAAFGSDLNQPTDYYKYDPEDPTDYIDQTGDDYQINTFYGNNNQMANPYASTFDLNDYADQEVYSDGASSLIGYDERRSRDLADYSYDNADANTLSKLAVSREQGDEEDEDIVLNSRGEKMGSNGSHDRAHGPERTHTTVRKFKLSMGNFVFDCPISENLIAQYVRAVDDENKLSNEFKFMRYQAVTCEPLMFQPNNFTLRQLKYGQPRRTELMIVITMYNEDDVLLGRTLKGVMDNIRHFTKKKNSSTWGSDAWKKIVVCVVSDGRSKIHERSLALMSALGCYQDGFAKGEINDKKVIAHVYEHTSKVNIRSVKDGKVELDCGVNTVPIQLLFCLKENNQKKINSHRWALEAFGEVLQPNVVNLLDAGTMPGKDSIYELWREFKNPQVGGACGEIKTDLGKGFRKLLNPLVASQNFEYKLSNILDKTTESNFGFITVLPGAFSAYRFEAIRGEPLRKYFMGDDLNARVFISNMYLAEDRILCFEIVTKKDSNWILKYSKSSYGSTDVPEKIPEFILQRRRWMNGSFFAALYSFIHFYKIWSSGHSVGRKFMLNLQFIYLALTSLVSWFSLSSFFLVFRILTMSIAVSYNDHKVFRVLSVIFLWLYGVSVLITFILSLGNKPKGTSKFYLSTFIFFAVLMVYMIFCAIFMSVHSIRNIIDAGNVTFRSLIRQETFRDLIISMGSTYCLYLLSSLVYLHPTHMFTSFMQYLLLSPSYINVLNIYAFCNVHDISWGTKGFAAKPLGKIHSKEDGTVKLEIPVSAKEIDDNYLKHCEVLKTPAAEEKDDELSLEEKKTSYYAMVRSVVIILWVISNFIIVAVVLETGGIGQYESLNNSSTATQTTVSILPQRSTIYFSVILWVVAFMAAFRFIGCCVYLTKRFIHRLRSRS</sequence>
<organism evidence="13 14">
    <name type="scientific">Lachancea lanzarotensis</name>
    <dbReference type="NCBI Taxonomy" id="1245769"/>
    <lineage>
        <taxon>Eukaryota</taxon>
        <taxon>Fungi</taxon>
        <taxon>Dikarya</taxon>
        <taxon>Ascomycota</taxon>
        <taxon>Saccharomycotina</taxon>
        <taxon>Saccharomycetes</taxon>
        <taxon>Saccharomycetales</taxon>
        <taxon>Saccharomycetaceae</taxon>
        <taxon>Lachancea</taxon>
    </lineage>
</organism>
<evidence type="ECO:0000256" key="7">
    <source>
        <dbReference type="ARBA" id="ARBA00022989"/>
    </source>
</evidence>
<dbReference type="SUPFAM" id="SSF53448">
    <property type="entry name" value="Nucleotide-diphospho-sugar transferases"/>
    <property type="match status" value="1"/>
</dbReference>
<keyword evidence="7 11" id="KW-1133">Transmembrane helix</keyword>
<gene>
    <name evidence="13" type="ORF">LALA0_S12e03334g</name>
</gene>
<proteinExistence type="predicted"/>
<evidence type="ECO:0000256" key="4">
    <source>
        <dbReference type="ARBA" id="ARBA00022676"/>
    </source>
</evidence>
<keyword evidence="4" id="KW-0328">Glycosyltransferase</keyword>
<dbReference type="Pfam" id="PF01644">
    <property type="entry name" value="Chitin_synth_1"/>
    <property type="match status" value="1"/>
</dbReference>
<evidence type="ECO:0000256" key="2">
    <source>
        <dbReference type="ARBA" id="ARBA00012543"/>
    </source>
</evidence>
<dbReference type="InterPro" id="IPR029044">
    <property type="entry name" value="Nucleotide-diphossugar_trans"/>
</dbReference>
<dbReference type="CDD" id="cd04190">
    <property type="entry name" value="Chitin_synth_C"/>
    <property type="match status" value="1"/>
</dbReference>
<dbReference type="STRING" id="1245769.A0A0C7NG15"/>
<dbReference type="EC" id="2.4.1.16" evidence="2"/>
<feature type="compositionally biased region" description="Polar residues" evidence="10">
    <location>
        <begin position="169"/>
        <end position="182"/>
    </location>
</feature>
<evidence type="ECO:0000256" key="8">
    <source>
        <dbReference type="ARBA" id="ARBA00023136"/>
    </source>
</evidence>
<dbReference type="GO" id="GO:0000920">
    <property type="term" value="P:septum digestion after cytokinesis"/>
    <property type="evidence" value="ECO:0007669"/>
    <property type="project" value="EnsemblFungi"/>
</dbReference>
<feature type="transmembrane region" description="Helical" evidence="11">
    <location>
        <begin position="848"/>
        <end position="867"/>
    </location>
</feature>
<keyword evidence="9" id="KW-0961">Cell wall biogenesis/degradation</keyword>
<feature type="transmembrane region" description="Helical" evidence="11">
    <location>
        <begin position="1022"/>
        <end position="1047"/>
    </location>
</feature>
<dbReference type="Pfam" id="PF08407">
    <property type="entry name" value="Chitin_synth_1N"/>
    <property type="match status" value="1"/>
</dbReference>
<evidence type="ECO:0000256" key="6">
    <source>
        <dbReference type="ARBA" id="ARBA00022692"/>
    </source>
</evidence>
<evidence type="ECO:0000256" key="10">
    <source>
        <dbReference type="SAM" id="MobiDB-lite"/>
    </source>
</evidence>
<dbReference type="OrthoDB" id="26569at2759"/>
<dbReference type="PANTHER" id="PTHR22914">
    <property type="entry name" value="CHITIN SYNTHASE"/>
    <property type="match status" value="1"/>
</dbReference>
<keyword evidence="5" id="KW-0808">Transferase</keyword>
<dbReference type="GeneID" id="34688191"/>
<comment type="subcellular location">
    <subcellularLocation>
        <location evidence="1">Cell membrane</location>
        <topology evidence="1">Multi-pass membrane protein</topology>
    </subcellularLocation>
</comment>
<feature type="transmembrane region" description="Helical" evidence="11">
    <location>
        <begin position="728"/>
        <end position="752"/>
    </location>
</feature>
<dbReference type="EMBL" id="LN736371">
    <property type="protein sequence ID" value="CEP64631.1"/>
    <property type="molecule type" value="Genomic_DNA"/>
</dbReference>
<evidence type="ECO:0000256" key="9">
    <source>
        <dbReference type="ARBA" id="ARBA00023316"/>
    </source>
</evidence>
<dbReference type="GO" id="GO:0005886">
    <property type="term" value="C:plasma membrane"/>
    <property type="evidence" value="ECO:0007669"/>
    <property type="project" value="UniProtKB-SubCell"/>
</dbReference>
<dbReference type="GO" id="GO:0045009">
    <property type="term" value="C:chitosome"/>
    <property type="evidence" value="ECO:0007669"/>
    <property type="project" value="EnsemblFungi"/>
</dbReference>
<evidence type="ECO:0000313" key="14">
    <source>
        <dbReference type="Proteomes" id="UP000054304"/>
    </source>
</evidence>
<feature type="domain" description="Chitin synthase N-terminal" evidence="12">
    <location>
        <begin position="308"/>
        <end position="382"/>
    </location>
</feature>
<evidence type="ECO:0000259" key="12">
    <source>
        <dbReference type="Pfam" id="PF08407"/>
    </source>
</evidence>
<dbReference type="HOGENOM" id="CLU_004760_3_1_1"/>
<feature type="transmembrane region" description="Helical" evidence="11">
    <location>
        <begin position="798"/>
        <end position="820"/>
    </location>
</feature>
<dbReference type="Proteomes" id="UP000054304">
    <property type="component" value="Unassembled WGS sequence"/>
</dbReference>
<dbReference type="PANTHER" id="PTHR22914:SF9">
    <property type="entry name" value="CHITIN SYNTHASE 1"/>
    <property type="match status" value="1"/>
</dbReference>
<evidence type="ECO:0000313" key="13">
    <source>
        <dbReference type="EMBL" id="CEP64631.1"/>
    </source>
</evidence>
<evidence type="ECO:0000256" key="3">
    <source>
        <dbReference type="ARBA" id="ARBA00022475"/>
    </source>
</evidence>
<dbReference type="GO" id="GO:0004100">
    <property type="term" value="F:chitin synthase activity"/>
    <property type="evidence" value="ECO:0007669"/>
    <property type="project" value="UniProtKB-EC"/>
</dbReference>
<feature type="region of interest" description="Disordered" evidence="10">
    <location>
        <begin position="1"/>
        <end position="35"/>
    </location>
</feature>
<reference evidence="13 14" key="1">
    <citation type="submission" date="2014-12" db="EMBL/GenBank/DDBJ databases">
        <authorList>
            <person name="Neuveglise Cecile"/>
        </authorList>
    </citation>
    <scope>NUCLEOTIDE SEQUENCE [LARGE SCALE GENOMIC DNA]</scope>
    <source>
        <strain evidence="13 14">CBS 12615</strain>
    </source>
</reference>
<keyword evidence="14" id="KW-1185">Reference proteome</keyword>
<keyword evidence="8 11" id="KW-0472">Membrane</keyword>
<feature type="transmembrane region" description="Helical" evidence="11">
    <location>
        <begin position="764"/>
        <end position="786"/>
    </location>
</feature>